<dbReference type="AlphaFoldDB" id="A0A498CKH4"/>
<evidence type="ECO:0000256" key="4">
    <source>
        <dbReference type="ARBA" id="ARBA00023136"/>
    </source>
</evidence>
<keyword evidence="2 5" id="KW-0812">Transmembrane</keyword>
<evidence type="ECO:0000256" key="2">
    <source>
        <dbReference type="ARBA" id="ARBA00022692"/>
    </source>
</evidence>
<dbReference type="Pfam" id="PF05154">
    <property type="entry name" value="TM2"/>
    <property type="match status" value="1"/>
</dbReference>
<evidence type="ECO:0000313" key="7">
    <source>
        <dbReference type="EMBL" id="RLK53420.1"/>
    </source>
</evidence>
<dbReference type="RefSeq" id="WP_121041974.1">
    <property type="nucleotide sequence ID" value="NZ_RCDC01000005.1"/>
</dbReference>
<keyword evidence="3 5" id="KW-1133">Transmembrane helix</keyword>
<evidence type="ECO:0000256" key="3">
    <source>
        <dbReference type="ARBA" id="ARBA00022989"/>
    </source>
</evidence>
<feature type="transmembrane region" description="Helical" evidence="5">
    <location>
        <begin position="77"/>
        <end position="101"/>
    </location>
</feature>
<sequence length="116" mass="12209">MALVQCLDCGKQISDKAIACIGCGAPTGTKGADIGLQSAQRIIKTAKSRGVYIILGLFLGCFGIHNFYAGYNGRGVIQLLITLLTGWLVIGLVITVLWALIELITVDVDSAGDQLV</sequence>
<evidence type="ECO:0000259" key="6">
    <source>
        <dbReference type="Pfam" id="PF05154"/>
    </source>
</evidence>
<name>A0A498CKH4_9GAMM</name>
<comment type="caution">
    <text evidence="7">The sequence shown here is derived from an EMBL/GenBank/DDBJ whole genome shotgun (WGS) entry which is preliminary data.</text>
</comment>
<reference evidence="7 8" key="1">
    <citation type="submission" date="2018-10" db="EMBL/GenBank/DDBJ databases">
        <title>Comparative analysis of microorganisms from saline springs in Andes Mountain Range, Colombia.</title>
        <authorList>
            <person name="Rubin E."/>
        </authorList>
    </citation>
    <scope>NUCLEOTIDE SEQUENCE [LARGE SCALE GENOMIC DNA]</scope>
    <source>
        <strain evidence="7 8">USBA GBX 843</strain>
    </source>
</reference>
<organism evidence="7 8">
    <name type="scientific">Stenotrophomonas rhizophila</name>
    <dbReference type="NCBI Taxonomy" id="216778"/>
    <lineage>
        <taxon>Bacteria</taxon>
        <taxon>Pseudomonadati</taxon>
        <taxon>Pseudomonadota</taxon>
        <taxon>Gammaproteobacteria</taxon>
        <taxon>Lysobacterales</taxon>
        <taxon>Lysobacteraceae</taxon>
        <taxon>Stenotrophomonas</taxon>
    </lineage>
</organism>
<protein>
    <submittedName>
        <fullName evidence="7">TM2 domain-containing protein</fullName>
    </submittedName>
</protein>
<proteinExistence type="predicted"/>
<feature type="transmembrane region" description="Helical" evidence="5">
    <location>
        <begin position="50"/>
        <end position="71"/>
    </location>
</feature>
<dbReference type="InterPro" id="IPR007829">
    <property type="entry name" value="TM2"/>
</dbReference>
<keyword evidence="4 5" id="KW-0472">Membrane</keyword>
<evidence type="ECO:0000256" key="1">
    <source>
        <dbReference type="ARBA" id="ARBA00004141"/>
    </source>
</evidence>
<dbReference type="GO" id="GO:0016020">
    <property type="term" value="C:membrane"/>
    <property type="evidence" value="ECO:0007669"/>
    <property type="project" value="UniProtKB-SubCell"/>
</dbReference>
<gene>
    <name evidence="7" type="ORF">BCL79_2726</name>
</gene>
<dbReference type="Proteomes" id="UP000274786">
    <property type="component" value="Unassembled WGS sequence"/>
</dbReference>
<accession>A0A498CKH4</accession>
<evidence type="ECO:0000313" key="8">
    <source>
        <dbReference type="Proteomes" id="UP000274786"/>
    </source>
</evidence>
<dbReference type="OrthoDB" id="9816361at2"/>
<dbReference type="EMBL" id="RCDC01000005">
    <property type="protein sequence ID" value="RLK53420.1"/>
    <property type="molecule type" value="Genomic_DNA"/>
</dbReference>
<comment type="subcellular location">
    <subcellularLocation>
        <location evidence="1">Membrane</location>
        <topology evidence="1">Multi-pass membrane protein</topology>
    </subcellularLocation>
</comment>
<evidence type="ECO:0000256" key="5">
    <source>
        <dbReference type="SAM" id="Phobius"/>
    </source>
</evidence>
<feature type="domain" description="TM2" evidence="6">
    <location>
        <begin position="46"/>
        <end position="95"/>
    </location>
</feature>